<feature type="compositionally biased region" description="Low complexity" evidence="1">
    <location>
        <begin position="1"/>
        <end position="23"/>
    </location>
</feature>
<feature type="region of interest" description="Disordered" evidence="1">
    <location>
        <begin position="884"/>
        <end position="997"/>
    </location>
</feature>
<feature type="region of interest" description="Disordered" evidence="1">
    <location>
        <begin position="1"/>
        <end position="44"/>
    </location>
</feature>
<evidence type="ECO:0000313" key="3">
    <source>
        <dbReference type="Proteomes" id="UP000007879"/>
    </source>
</evidence>
<feature type="compositionally biased region" description="Basic residues" evidence="1">
    <location>
        <begin position="581"/>
        <end position="601"/>
    </location>
</feature>
<dbReference type="EnsemblMetazoa" id="XM_003385692.2">
    <property type="protein sequence ID" value="XP_003385740.1"/>
    <property type="gene ID" value="LOC100640706"/>
</dbReference>
<dbReference type="PANTHER" id="PTHR15703:SF3">
    <property type="entry name" value="GRANULE ASSOCIATED RAC AND RHOG EFFECTOR PROTEIN 1"/>
    <property type="match status" value="1"/>
</dbReference>
<dbReference type="InterPro" id="IPR043385">
    <property type="entry name" value="GARRE1"/>
</dbReference>
<evidence type="ECO:0000313" key="2">
    <source>
        <dbReference type="EnsemblMetazoa" id="Aqu2.1.34892_001"/>
    </source>
</evidence>
<feature type="compositionally biased region" description="Basic and acidic residues" evidence="1">
    <location>
        <begin position="1214"/>
        <end position="1223"/>
    </location>
</feature>
<dbReference type="KEGG" id="aqu:100640706"/>
<evidence type="ECO:0000256" key="1">
    <source>
        <dbReference type="SAM" id="MobiDB-lite"/>
    </source>
</evidence>
<feature type="compositionally biased region" description="Pro residues" evidence="1">
    <location>
        <begin position="1180"/>
        <end position="1200"/>
    </location>
</feature>
<feature type="compositionally biased region" description="Basic and acidic residues" evidence="1">
    <location>
        <begin position="711"/>
        <end position="730"/>
    </location>
</feature>
<dbReference type="PANTHER" id="PTHR15703">
    <property type="entry name" value="RIKEN CDNA 4931406P16 GENE"/>
    <property type="match status" value="1"/>
</dbReference>
<dbReference type="SUPFAM" id="SSF103657">
    <property type="entry name" value="BAR/IMD domain-like"/>
    <property type="match status" value="1"/>
</dbReference>
<feature type="compositionally biased region" description="Polar residues" evidence="1">
    <location>
        <begin position="604"/>
        <end position="629"/>
    </location>
</feature>
<feature type="region of interest" description="Disordered" evidence="1">
    <location>
        <begin position="695"/>
        <end position="751"/>
    </location>
</feature>
<reference evidence="3" key="1">
    <citation type="journal article" date="2010" name="Nature">
        <title>The Amphimedon queenslandica genome and the evolution of animal complexity.</title>
        <authorList>
            <person name="Srivastava M."/>
            <person name="Simakov O."/>
            <person name="Chapman J."/>
            <person name="Fahey B."/>
            <person name="Gauthier M.E."/>
            <person name="Mitros T."/>
            <person name="Richards G.S."/>
            <person name="Conaco C."/>
            <person name="Dacre M."/>
            <person name="Hellsten U."/>
            <person name="Larroux C."/>
            <person name="Putnam N.H."/>
            <person name="Stanke M."/>
            <person name="Adamska M."/>
            <person name="Darling A."/>
            <person name="Degnan S.M."/>
            <person name="Oakley T.H."/>
            <person name="Plachetzki D.C."/>
            <person name="Zhai Y."/>
            <person name="Adamski M."/>
            <person name="Calcino A."/>
            <person name="Cummins S.F."/>
            <person name="Goodstein D.M."/>
            <person name="Harris C."/>
            <person name="Jackson D.J."/>
            <person name="Leys S.P."/>
            <person name="Shu S."/>
            <person name="Woodcroft B.J."/>
            <person name="Vervoort M."/>
            <person name="Kosik K.S."/>
            <person name="Manning G."/>
            <person name="Degnan B.M."/>
            <person name="Rokhsar D.S."/>
        </authorList>
    </citation>
    <scope>NUCLEOTIDE SEQUENCE [LARGE SCALE GENOMIC DNA]</scope>
</reference>
<dbReference type="eggNOG" id="ENOG502QR1K">
    <property type="taxonomic scope" value="Eukaryota"/>
</dbReference>
<dbReference type="PRINTS" id="PR01217">
    <property type="entry name" value="PRICHEXTENSN"/>
</dbReference>
<name>A0A1X7V5V2_AMPQE</name>
<feature type="compositionally biased region" description="Polar residues" evidence="1">
    <location>
        <begin position="984"/>
        <end position="997"/>
    </location>
</feature>
<dbReference type="STRING" id="400682.A0A1X7V5V2"/>
<feature type="compositionally biased region" description="Low complexity" evidence="1">
    <location>
        <begin position="921"/>
        <end position="934"/>
    </location>
</feature>
<feature type="region of interest" description="Disordered" evidence="1">
    <location>
        <begin position="581"/>
        <end position="656"/>
    </location>
</feature>
<proteinExistence type="predicted"/>
<dbReference type="InterPro" id="IPR027267">
    <property type="entry name" value="AH/BAR_dom_sf"/>
</dbReference>
<gene>
    <name evidence="2" type="primary">100640706</name>
</gene>
<feature type="compositionally biased region" description="Basic and acidic residues" evidence="1">
    <location>
        <begin position="1055"/>
        <end position="1066"/>
    </location>
</feature>
<feature type="compositionally biased region" description="Pro residues" evidence="1">
    <location>
        <begin position="1145"/>
        <end position="1173"/>
    </location>
</feature>
<organism evidence="2">
    <name type="scientific">Amphimedon queenslandica</name>
    <name type="common">Sponge</name>
    <dbReference type="NCBI Taxonomy" id="400682"/>
    <lineage>
        <taxon>Eukaryota</taxon>
        <taxon>Metazoa</taxon>
        <taxon>Porifera</taxon>
        <taxon>Demospongiae</taxon>
        <taxon>Heteroscleromorpha</taxon>
        <taxon>Haplosclerida</taxon>
        <taxon>Niphatidae</taxon>
        <taxon>Amphimedon</taxon>
    </lineage>
</organism>
<feature type="compositionally biased region" description="Low complexity" evidence="1">
    <location>
        <begin position="890"/>
        <end position="903"/>
    </location>
</feature>
<dbReference type="GO" id="GO:1905762">
    <property type="term" value="F:CCR4-NOT complex binding"/>
    <property type="evidence" value="ECO:0007669"/>
    <property type="project" value="TreeGrafter"/>
</dbReference>
<dbReference type="OrthoDB" id="5963004at2759"/>
<dbReference type="InParanoid" id="A0A1X7V5V2"/>
<dbReference type="Proteomes" id="UP000007879">
    <property type="component" value="Unassembled WGS sequence"/>
</dbReference>
<dbReference type="CDD" id="cd07307">
    <property type="entry name" value="BAR"/>
    <property type="match status" value="1"/>
</dbReference>
<dbReference type="Gene3D" id="1.20.1270.60">
    <property type="entry name" value="Arfaptin homology (AH) domain/BAR domain"/>
    <property type="match status" value="1"/>
</dbReference>
<feature type="compositionally biased region" description="Low complexity" evidence="1">
    <location>
        <begin position="821"/>
        <end position="835"/>
    </location>
</feature>
<feature type="compositionally biased region" description="Basic residues" evidence="1">
    <location>
        <begin position="701"/>
        <end position="710"/>
    </location>
</feature>
<feature type="region of interest" description="Disordered" evidence="1">
    <location>
        <begin position="1028"/>
        <end position="1088"/>
    </location>
</feature>
<dbReference type="AlphaFoldDB" id="A0A1X7V5V2"/>
<feature type="region of interest" description="Disordered" evidence="1">
    <location>
        <begin position="1115"/>
        <end position="1223"/>
    </location>
</feature>
<reference evidence="2" key="2">
    <citation type="submission" date="2017-05" db="UniProtKB">
        <authorList>
            <consortium name="EnsemblMetazoa"/>
        </authorList>
    </citation>
    <scope>IDENTIFICATION</scope>
</reference>
<protein>
    <submittedName>
        <fullName evidence="2">Uncharacterized protein</fullName>
    </submittedName>
</protein>
<sequence>MDSTATTTNKRNSSRNNKSNTLSPANSGQAQYSSKMSSFSSPPHQFSISDYNRSNAHLKVSNDAISQLPQVFDSLLSSLSTFCQSGQELASLLGIVLEETPLATVANTYHDTCEELSLKCTQQESLLRQQITASCQKMGPLVSSLRSSIDQYSRSGKKYEALKSQYESLSMDSKTSQAKVEQLQLKFESSRNEFNHSLGQLSRTTDELDSAKINVLGTCFLSLIQSHAKLLSTAAKALAPLSELEADTLINAHPVVPLNATLVQDLTLNWLSSAQVYSNLRECGGSLSSNVISDLTNWRSNEKRRAEINVYIDSLIKSYISEISNGILSRHTLSGGFHLNPKGIALALKGCVSELESAGAGVSPLPSSSREANNLIKREIPHIVLTVKGREIGAATSSDSRDNFQEKLSAVKELVSGLVEPRLFSEEVDEEIVSEIINKASMHVLALSCHSVISRSSKIAATLLYGRSNLVMVRESPLPEEVPMVTIATNSAENGEPLILIESQTVWWLVEDNGVFLSPLSRVPPTHTFMARILTDYAIQVNVEEFIKNSYYQPFVPSFTIHCARINKDYLSLYQTHSSSSKHHKGLHHSSSSLKHHRSHNSLRYASSESEGIQEDSPNSTITPPSSGHSSDRSRTGSGLGAPGRLYRSNSNDSISTATSNVTLKANQFDGPDDIMNILASNKQRGGLTQNTLLAHTTGSSRHRYSHRRKELGSEGRREEKEKNIIDKSSRTSSESDSVHASNSSLKFTPPSEDFNAMYGILGQTDSTPPGGSDYFDDLTRDPEDSEREFLSGDTEEHLLQSQIINNDDSDLRKGGGGSIGTLSSTTPLTGSSSGADSGIHVDGVVKFRNPSLRTNLQHLPSDEGSWSGFESIYNRRLGPICHPGGRGGDISSDSESETTSGRNSRDANIGDSPDELPGGRSSSSASLHSSSRLSHVDSSDTSSLPDTHDYQSFNHAPGSHRINPHHKRQSSLSSYPNGPPLSQDGNDPSRPSSFSQEVMISQDIPLDRDLPYPGSSHFSNPYDHEMRAGMQGGGTSHSQFLSDPYPGAPPPYINDHHQRRMDFRRPPPPPGPYWDPGFTPPGHMMPPPPLPQMRPHPPPPPHDMYHHGNGYRATTPEISPAPSPHPTPPTTPPPPMLTMQPSPIRLPPNPRPHQFRVPPPHNMQFAPPPRGIPPHHRPPLGPPMPRPHPPPRGPMVPPPHHGRHMPPGPPHGRMHDWPEWHH</sequence>
<keyword evidence="3" id="KW-1185">Reference proteome</keyword>
<dbReference type="EnsemblMetazoa" id="Aqu2.1.34892_001">
    <property type="protein sequence ID" value="Aqu2.1.34892_001"/>
    <property type="gene ID" value="Aqu2.1.34892"/>
</dbReference>
<dbReference type="GO" id="GO:0016601">
    <property type="term" value="P:Rac protein signal transduction"/>
    <property type="evidence" value="ECO:0007669"/>
    <property type="project" value="TreeGrafter"/>
</dbReference>
<accession>A0A1X7V5V2</accession>
<feature type="region of interest" description="Disordered" evidence="1">
    <location>
        <begin position="808"/>
        <end position="838"/>
    </location>
</feature>
<feature type="compositionally biased region" description="Pro residues" evidence="1">
    <location>
        <begin position="1120"/>
        <end position="1137"/>
    </location>
</feature>